<evidence type="ECO:0000313" key="1">
    <source>
        <dbReference type="EMBL" id="KKL55000.1"/>
    </source>
</evidence>
<reference evidence="1" key="1">
    <citation type="journal article" date="2015" name="Nature">
        <title>Complex archaea that bridge the gap between prokaryotes and eukaryotes.</title>
        <authorList>
            <person name="Spang A."/>
            <person name="Saw J.H."/>
            <person name="Jorgensen S.L."/>
            <person name="Zaremba-Niedzwiedzka K."/>
            <person name="Martijn J."/>
            <person name="Lind A.E."/>
            <person name="van Eijk R."/>
            <person name="Schleper C."/>
            <person name="Guy L."/>
            <person name="Ettema T.J."/>
        </authorList>
    </citation>
    <scope>NUCLEOTIDE SEQUENCE</scope>
</reference>
<protein>
    <recommendedName>
        <fullName evidence="2">Terminase small subunit</fullName>
    </recommendedName>
</protein>
<organism evidence="1">
    <name type="scientific">marine sediment metagenome</name>
    <dbReference type="NCBI Taxonomy" id="412755"/>
    <lineage>
        <taxon>unclassified sequences</taxon>
        <taxon>metagenomes</taxon>
        <taxon>ecological metagenomes</taxon>
    </lineage>
</organism>
<proteinExistence type="predicted"/>
<comment type="caution">
    <text evidence="1">The sequence shown here is derived from an EMBL/GenBank/DDBJ whole genome shotgun (WGS) entry which is preliminary data.</text>
</comment>
<name>A0A0F9FCE7_9ZZZZ</name>
<dbReference type="AlphaFoldDB" id="A0A0F9FCE7"/>
<sequence length="166" mass="18268">MGEATVKQEHFAHEFYACGNAAEAYRRAYKTDSKPKPGHARAGWDLLRDPNVGAIIESLRQRALEKATQTREEHVAELDRLKGIAINLDKPSAAIDAEKAKGKVNGLYVERFENVDKSAVIIDMVRLICGGSAELTAKALENLPLSPSERAQLLNDMKPDTGRVLD</sequence>
<evidence type="ECO:0008006" key="2">
    <source>
        <dbReference type="Google" id="ProtNLM"/>
    </source>
</evidence>
<dbReference type="Gene3D" id="1.10.10.1400">
    <property type="entry name" value="Terminase, small subunit, N-terminal DNA-binding domain, HTH motif"/>
    <property type="match status" value="1"/>
</dbReference>
<dbReference type="GO" id="GO:0051276">
    <property type="term" value="P:chromosome organization"/>
    <property type="evidence" value="ECO:0007669"/>
    <property type="project" value="InterPro"/>
</dbReference>
<dbReference type="InterPro" id="IPR038713">
    <property type="entry name" value="Terminase_Gp1_N_sf"/>
</dbReference>
<dbReference type="EMBL" id="LAZR01030995">
    <property type="protein sequence ID" value="KKL55000.1"/>
    <property type="molecule type" value="Genomic_DNA"/>
</dbReference>
<accession>A0A0F9FCE7</accession>
<gene>
    <name evidence="1" type="ORF">LCGC14_2259760</name>
</gene>